<dbReference type="GO" id="GO:0022857">
    <property type="term" value="F:transmembrane transporter activity"/>
    <property type="evidence" value="ECO:0007669"/>
    <property type="project" value="UniProtKB-UniRule"/>
</dbReference>
<evidence type="ECO:0000313" key="11">
    <source>
        <dbReference type="EMBL" id="RUT28341.1"/>
    </source>
</evidence>
<sequence length="163" mass="18991">MQGNIPHWLVMLKRGADAVGVLLFLAAFTGFIVQVFFRYVLNSPIAWTEEAVMIAFIWAVFWSAAFMVPIKGHVTFDVVYDVVSDNTRRIFAICCMLALIAAFGMLIPHTWDYLEFLQRRRSPVLRVQMHWVYGCYILFLVAFTIQALYRLWGLLRPGWREHI</sequence>
<comment type="caution">
    <text evidence="11">The sequence shown here is derived from an EMBL/GenBank/DDBJ whole genome shotgun (WGS) entry which is preliminary data.</text>
</comment>
<evidence type="ECO:0000256" key="4">
    <source>
        <dbReference type="ARBA" id="ARBA00022519"/>
    </source>
</evidence>
<comment type="subcellular location">
    <subcellularLocation>
        <location evidence="1 9">Cell inner membrane</location>
        <topology evidence="1 9">Multi-pass membrane protein</topology>
    </subcellularLocation>
</comment>
<dbReference type="AlphaFoldDB" id="A0A433X2Q0"/>
<feature type="domain" description="Tripartite ATP-independent periplasmic transporters DctQ component" evidence="10">
    <location>
        <begin position="32"/>
        <end position="156"/>
    </location>
</feature>
<evidence type="ECO:0000256" key="7">
    <source>
        <dbReference type="ARBA" id="ARBA00023136"/>
    </source>
</evidence>
<evidence type="ECO:0000256" key="8">
    <source>
        <dbReference type="ARBA" id="ARBA00038436"/>
    </source>
</evidence>
<dbReference type="PANTHER" id="PTHR35011">
    <property type="entry name" value="2,3-DIKETO-L-GULONATE TRAP TRANSPORTER SMALL PERMEASE PROTEIN YIAM"/>
    <property type="match status" value="1"/>
</dbReference>
<dbReference type="OrthoDB" id="4250245at2"/>
<keyword evidence="7 9" id="KW-0472">Membrane</keyword>
<proteinExistence type="inferred from homology"/>
<feature type="transmembrane region" description="Helical" evidence="9">
    <location>
        <begin position="131"/>
        <end position="152"/>
    </location>
</feature>
<dbReference type="EMBL" id="RZNJ01000008">
    <property type="protein sequence ID" value="RUT28341.1"/>
    <property type="molecule type" value="Genomic_DNA"/>
</dbReference>
<dbReference type="PANTHER" id="PTHR35011:SF2">
    <property type="entry name" value="2,3-DIKETO-L-GULONATE TRAP TRANSPORTER SMALL PERMEASE PROTEIN YIAM"/>
    <property type="match status" value="1"/>
</dbReference>
<evidence type="ECO:0000313" key="12">
    <source>
        <dbReference type="Proteomes" id="UP000281547"/>
    </source>
</evidence>
<feature type="transmembrane region" description="Helical" evidence="9">
    <location>
        <begin position="90"/>
        <end position="111"/>
    </location>
</feature>
<feature type="transmembrane region" description="Helical" evidence="9">
    <location>
        <begin position="21"/>
        <end position="39"/>
    </location>
</feature>
<dbReference type="InterPro" id="IPR007387">
    <property type="entry name" value="TRAP_DctQ"/>
</dbReference>
<evidence type="ECO:0000256" key="9">
    <source>
        <dbReference type="RuleBase" id="RU369079"/>
    </source>
</evidence>
<keyword evidence="4 9" id="KW-0997">Cell inner membrane</keyword>
<evidence type="ECO:0000256" key="1">
    <source>
        <dbReference type="ARBA" id="ARBA00004429"/>
    </source>
</evidence>
<comment type="similarity">
    <text evidence="8 9">Belongs to the TRAP transporter small permease family.</text>
</comment>
<evidence type="ECO:0000256" key="5">
    <source>
        <dbReference type="ARBA" id="ARBA00022692"/>
    </source>
</evidence>
<evidence type="ECO:0000256" key="6">
    <source>
        <dbReference type="ARBA" id="ARBA00022989"/>
    </source>
</evidence>
<dbReference type="InterPro" id="IPR055348">
    <property type="entry name" value="DctQ"/>
</dbReference>
<gene>
    <name evidence="11" type="ORF">EMQ25_17305</name>
</gene>
<feature type="transmembrane region" description="Helical" evidence="9">
    <location>
        <begin position="51"/>
        <end position="70"/>
    </location>
</feature>
<evidence type="ECO:0000256" key="2">
    <source>
        <dbReference type="ARBA" id="ARBA00022448"/>
    </source>
</evidence>
<dbReference type="RefSeq" id="WP_127189866.1">
    <property type="nucleotide sequence ID" value="NZ_RZNJ01000008.1"/>
</dbReference>
<keyword evidence="3" id="KW-1003">Cell membrane</keyword>
<accession>A0A433X2Q0</accession>
<organism evidence="11 12">
    <name type="scientific">Arsenicitalea aurantiaca</name>
    <dbReference type="NCBI Taxonomy" id="1783274"/>
    <lineage>
        <taxon>Bacteria</taxon>
        <taxon>Pseudomonadati</taxon>
        <taxon>Pseudomonadota</taxon>
        <taxon>Alphaproteobacteria</taxon>
        <taxon>Hyphomicrobiales</taxon>
        <taxon>Devosiaceae</taxon>
        <taxon>Arsenicitalea</taxon>
    </lineage>
</organism>
<dbReference type="Proteomes" id="UP000281547">
    <property type="component" value="Unassembled WGS sequence"/>
</dbReference>
<keyword evidence="12" id="KW-1185">Reference proteome</keyword>
<keyword evidence="5 9" id="KW-0812">Transmembrane</keyword>
<keyword evidence="2 9" id="KW-0813">Transport</keyword>
<name>A0A433X2Q0_9HYPH</name>
<evidence type="ECO:0000259" key="10">
    <source>
        <dbReference type="Pfam" id="PF04290"/>
    </source>
</evidence>
<evidence type="ECO:0000256" key="3">
    <source>
        <dbReference type="ARBA" id="ARBA00022475"/>
    </source>
</evidence>
<protein>
    <recommendedName>
        <fullName evidence="9">TRAP transporter small permease protein</fullName>
    </recommendedName>
</protein>
<reference evidence="11 12" key="1">
    <citation type="journal article" date="2016" name="Int. J. Syst. Evol. Microbiol.">
        <title>Arsenicitalea aurantiaca gen. nov., sp. nov., a new member of the family Hyphomicrobiaceae, isolated from high-arsenic sediment.</title>
        <authorList>
            <person name="Mu Y."/>
            <person name="Zhou L."/>
            <person name="Zeng X.C."/>
            <person name="Liu L."/>
            <person name="Pan Y."/>
            <person name="Chen X."/>
            <person name="Wang J."/>
            <person name="Li S."/>
            <person name="Li W.J."/>
            <person name="Wang Y."/>
        </authorList>
    </citation>
    <scope>NUCLEOTIDE SEQUENCE [LARGE SCALE GENOMIC DNA]</scope>
    <source>
        <strain evidence="11 12">42-50</strain>
    </source>
</reference>
<comment type="function">
    <text evidence="9">Part of the tripartite ATP-independent periplasmic (TRAP) transport system.</text>
</comment>
<dbReference type="Pfam" id="PF04290">
    <property type="entry name" value="DctQ"/>
    <property type="match status" value="1"/>
</dbReference>
<dbReference type="GO" id="GO:0015740">
    <property type="term" value="P:C4-dicarboxylate transport"/>
    <property type="evidence" value="ECO:0007669"/>
    <property type="project" value="TreeGrafter"/>
</dbReference>
<keyword evidence="6 9" id="KW-1133">Transmembrane helix</keyword>
<comment type="subunit">
    <text evidence="9">The complex comprises the extracytoplasmic solute receptor protein and the two transmembrane proteins.</text>
</comment>
<dbReference type="GO" id="GO:0005886">
    <property type="term" value="C:plasma membrane"/>
    <property type="evidence" value="ECO:0007669"/>
    <property type="project" value="UniProtKB-SubCell"/>
</dbReference>